<dbReference type="EMBL" id="JANBPU010000025">
    <property type="protein sequence ID" value="KAJ1919533.1"/>
    <property type="molecule type" value="Genomic_DNA"/>
</dbReference>
<feature type="coiled-coil region" evidence="1">
    <location>
        <begin position="405"/>
        <end position="432"/>
    </location>
</feature>
<protein>
    <submittedName>
        <fullName evidence="3">Uncharacterized protein</fullName>
    </submittedName>
</protein>
<accession>A0A9W7ZYY9</accession>
<feature type="compositionally biased region" description="Low complexity" evidence="2">
    <location>
        <begin position="448"/>
        <end position="459"/>
    </location>
</feature>
<evidence type="ECO:0000313" key="4">
    <source>
        <dbReference type="Proteomes" id="UP001150538"/>
    </source>
</evidence>
<evidence type="ECO:0000313" key="3">
    <source>
        <dbReference type="EMBL" id="KAJ1919533.1"/>
    </source>
</evidence>
<keyword evidence="4" id="KW-1185">Reference proteome</keyword>
<reference evidence="3" key="1">
    <citation type="submission" date="2022-07" db="EMBL/GenBank/DDBJ databases">
        <title>Phylogenomic reconstructions and comparative analyses of Kickxellomycotina fungi.</title>
        <authorList>
            <person name="Reynolds N.K."/>
            <person name="Stajich J.E."/>
            <person name="Barry K."/>
            <person name="Grigoriev I.V."/>
            <person name="Crous P."/>
            <person name="Smith M.E."/>
        </authorList>
    </citation>
    <scope>NUCLEOTIDE SEQUENCE</scope>
    <source>
        <strain evidence="3">NBRC 100468</strain>
    </source>
</reference>
<keyword evidence="1" id="KW-0175">Coiled coil</keyword>
<dbReference type="OrthoDB" id="5578990at2759"/>
<feature type="compositionally biased region" description="Polar residues" evidence="2">
    <location>
        <begin position="174"/>
        <end position="188"/>
    </location>
</feature>
<feature type="compositionally biased region" description="Basic and acidic residues" evidence="2">
    <location>
        <begin position="158"/>
        <end position="171"/>
    </location>
</feature>
<gene>
    <name evidence="3" type="ORF">H4219_001888</name>
</gene>
<feature type="compositionally biased region" description="Basic and acidic residues" evidence="2">
    <location>
        <begin position="55"/>
        <end position="68"/>
    </location>
</feature>
<feature type="compositionally biased region" description="Acidic residues" evidence="2">
    <location>
        <begin position="69"/>
        <end position="82"/>
    </location>
</feature>
<feature type="compositionally biased region" description="Polar residues" evidence="2">
    <location>
        <begin position="131"/>
        <end position="140"/>
    </location>
</feature>
<sequence>MSSKIFFPRPILKTSVLSISQYSTAPANIDHNDPFGLSEKLLGIKMSIEKDEKLEKDKDLKAGDVQDEHEVDTDDSEDDIDEPTAFNTVYNLLNELIDINSHNRRKAESLATMFGQLHESLSKQQQQKQQENISPSSLPQHKSPKSAESIGRNSTDGIDSKDIALVDDRGTADSLHSPTPLMTPTPSQAPEEEVRTPTNKTPKEPNEEEQSSTPLPMSLYSTLSPINNSTTDGSTSKPLGDDNGTPQPRPPPALSYDANRISTPQPRTPSISTASGTLMSEGTQTEMGGKESYPYRLRLRSGSPTPTMTNQSNSASNTPELQEELEVIKKENRQLRDDLSRLLDAHKEQQATVQSYEAILSKALQALRSNNPDINKNNVYDETQSSSSSSYINNSLAAATALSKKEEAAATADYLQNENKRLKDELANAASTIRCSINNQQTSTTVRSSSSGGSSGSSH</sequence>
<proteinExistence type="predicted"/>
<feature type="region of interest" description="Disordered" evidence="2">
    <location>
        <begin position="440"/>
        <end position="459"/>
    </location>
</feature>
<comment type="caution">
    <text evidence="3">The sequence shown here is derived from an EMBL/GenBank/DDBJ whole genome shotgun (WGS) entry which is preliminary data.</text>
</comment>
<feature type="region of interest" description="Disordered" evidence="2">
    <location>
        <begin position="55"/>
        <end position="82"/>
    </location>
</feature>
<dbReference type="AlphaFoldDB" id="A0A9W7ZYY9"/>
<feature type="region of interest" description="Disordered" evidence="2">
    <location>
        <begin position="119"/>
        <end position="320"/>
    </location>
</feature>
<feature type="compositionally biased region" description="Polar residues" evidence="2">
    <location>
        <begin position="211"/>
        <end position="237"/>
    </location>
</feature>
<name>A0A9W7ZYY9_9FUNG</name>
<feature type="compositionally biased region" description="Polar residues" evidence="2">
    <location>
        <begin position="302"/>
        <end position="320"/>
    </location>
</feature>
<organism evidence="3 4">
    <name type="scientific">Mycoemilia scoparia</name>
    <dbReference type="NCBI Taxonomy" id="417184"/>
    <lineage>
        <taxon>Eukaryota</taxon>
        <taxon>Fungi</taxon>
        <taxon>Fungi incertae sedis</taxon>
        <taxon>Zoopagomycota</taxon>
        <taxon>Kickxellomycotina</taxon>
        <taxon>Kickxellomycetes</taxon>
        <taxon>Kickxellales</taxon>
        <taxon>Kickxellaceae</taxon>
        <taxon>Mycoemilia</taxon>
    </lineage>
</organism>
<dbReference type="Proteomes" id="UP001150538">
    <property type="component" value="Unassembled WGS sequence"/>
</dbReference>
<feature type="compositionally biased region" description="Polar residues" evidence="2">
    <location>
        <begin position="260"/>
        <end position="286"/>
    </location>
</feature>
<evidence type="ECO:0000256" key="2">
    <source>
        <dbReference type="SAM" id="MobiDB-lite"/>
    </source>
</evidence>
<evidence type="ECO:0000256" key="1">
    <source>
        <dbReference type="SAM" id="Coils"/>
    </source>
</evidence>